<name>A0A4U5LWQ6_STECR</name>
<feature type="compositionally biased region" description="Polar residues" evidence="1">
    <location>
        <begin position="56"/>
        <end position="72"/>
    </location>
</feature>
<evidence type="ECO:0000313" key="3">
    <source>
        <dbReference type="Proteomes" id="UP000298663"/>
    </source>
</evidence>
<reference evidence="2 3" key="1">
    <citation type="journal article" date="2015" name="Genome Biol.">
        <title>Comparative genomics of Steinernema reveals deeply conserved gene regulatory networks.</title>
        <authorList>
            <person name="Dillman A.R."/>
            <person name="Macchietto M."/>
            <person name="Porter C.F."/>
            <person name="Rogers A."/>
            <person name="Williams B."/>
            <person name="Antoshechkin I."/>
            <person name="Lee M.M."/>
            <person name="Goodwin Z."/>
            <person name="Lu X."/>
            <person name="Lewis E.E."/>
            <person name="Goodrich-Blair H."/>
            <person name="Stock S.P."/>
            <person name="Adams B.J."/>
            <person name="Sternberg P.W."/>
            <person name="Mortazavi A."/>
        </authorList>
    </citation>
    <scope>NUCLEOTIDE SEQUENCE [LARGE SCALE GENOMIC DNA]</scope>
    <source>
        <strain evidence="2 3">ALL</strain>
    </source>
</reference>
<reference evidence="2 3" key="2">
    <citation type="journal article" date="2019" name="G3 (Bethesda)">
        <title>Hybrid Assembly of the Genome of the Entomopathogenic Nematode Steinernema carpocapsae Identifies the X-Chromosome.</title>
        <authorList>
            <person name="Serra L."/>
            <person name="Macchietto M."/>
            <person name="Macias-Munoz A."/>
            <person name="McGill C.J."/>
            <person name="Rodriguez I.M."/>
            <person name="Rodriguez B."/>
            <person name="Murad R."/>
            <person name="Mortazavi A."/>
        </authorList>
    </citation>
    <scope>NUCLEOTIDE SEQUENCE [LARGE SCALE GENOMIC DNA]</scope>
    <source>
        <strain evidence="2 3">ALL</strain>
    </source>
</reference>
<evidence type="ECO:0000256" key="1">
    <source>
        <dbReference type="SAM" id="MobiDB-lite"/>
    </source>
</evidence>
<dbReference type="Proteomes" id="UP000298663">
    <property type="component" value="Unassembled WGS sequence"/>
</dbReference>
<keyword evidence="3" id="KW-1185">Reference proteome</keyword>
<gene>
    <name evidence="2" type="ORF">L596_027854</name>
</gene>
<feature type="region of interest" description="Disordered" evidence="1">
    <location>
        <begin position="50"/>
        <end position="81"/>
    </location>
</feature>
<proteinExistence type="predicted"/>
<dbReference type="EMBL" id="AZBU02000011">
    <property type="protein sequence ID" value="TKR60634.1"/>
    <property type="molecule type" value="Genomic_DNA"/>
</dbReference>
<organism evidence="2 3">
    <name type="scientific">Steinernema carpocapsae</name>
    <name type="common">Entomopathogenic nematode</name>
    <dbReference type="NCBI Taxonomy" id="34508"/>
    <lineage>
        <taxon>Eukaryota</taxon>
        <taxon>Metazoa</taxon>
        <taxon>Ecdysozoa</taxon>
        <taxon>Nematoda</taxon>
        <taxon>Chromadorea</taxon>
        <taxon>Rhabditida</taxon>
        <taxon>Tylenchina</taxon>
        <taxon>Panagrolaimomorpha</taxon>
        <taxon>Strongyloidoidea</taxon>
        <taxon>Steinernematidae</taxon>
        <taxon>Steinernema</taxon>
    </lineage>
</organism>
<dbReference type="AlphaFoldDB" id="A0A4U5LWQ6"/>
<evidence type="ECO:0000313" key="2">
    <source>
        <dbReference type="EMBL" id="TKR60634.1"/>
    </source>
</evidence>
<sequence>MPNSDRKPSSIIPDTSAFRPPSIPFSISASLCPSIASSKNNAHLHKSTVFRHPRNPRNSSVSIYHSSLTRSHSIMPPIKSS</sequence>
<protein>
    <submittedName>
        <fullName evidence="2">Uncharacterized protein</fullName>
    </submittedName>
</protein>
<comment type="caution">
    <text evidence="2">The sequence shown here is derived from an EMBL/GenBank/DDBJ whole genome shotgun (WGS) entry which is preliminary data.</text>
</comment>
<accession>A0A4U5LWQ6</accession>